<dbReference type="SMART" id="SM00355">
    <property type="entry name" value="ZnF_C2H2"/>
    <property type="match status" value="2"/>
</dbReference>
<keyword evidence="2 4" id="KW-0863">Zinc-finger</keyword>
<dbReference type="OrthoDB" id="4748970at2759"/>
<keyword evidence="8" id="KW-1185">Reference proteome</keyword>
<dbReference type="Gene3D" id="3.30.160.60">
    <property type="entry name" value="Classic Zinc Finger"/>
    <property type="match status" value="2"/>
</dbReference>
<evidence type="ECO:0000256" key="1">
    <source>
        <dbReference type="ARBA" id="ARBA00022723"/>
    </source>
</evidence>
<dbReference type="Proteomes" id="UP000054324">
    <property type="component" value="Unassembled WGS sequence"/>
</dbReference>
<protein>
    <recommendedName>
        <fullName evidence="6">C2H2-type domain-containing protein</fullName>
    </recommendedName>
</protein>
<dbReference type="PANTHER" id="PTHR23235:SF120">
    <property type="entry name" value="KRUPPEL-LIKE FACTOR 15"/>
    <property type="match status" value="1"/>
</dbReference>
<dbReference type="SUPFAM" id="SSF57667">
    <property type="entry name" value="beta-beta-alpha zinc fingers"/>
    <property type="match status" value="1"/>
</dbReference>
<evidence type="ECO:0000313" key="7">
    <source>
        <dbReference type="EMBL" id="KER24568.1"/>
    </source>
</evidence>
<dbReference type="Pfam" id="PF00096">
    <property type="entry name" value="zf-C2H2"/>
    <property type="match status" value="2"/>
</dbReference>
<dbReference type="PROSITE" id="PS50157">
    <property type="entry name" value="ZINC_FINGER_C2H2_2"/>
    <property type="match status" value="2"/>
</dbReference>
<keyword evidence="3" id="KW-0862">Zinc</keyword>
<name>A0A074ZBP8_OPIVI</name>
<evidence type="ECO:0000256" key="5">
    <source>
        <dbReference type="SAM" id="MobiDB-lite"/>
    </source>
</evidence>
<evidence type="ECO:0000259" key="6">
    <source>
        <dbReference type="PROSITE" id="PS50157"/>
    </source>
</evidence>
<evidence type="ECO:0000313" key="8">
    <source>
        <dbReference type="Proteomes" id="UP000054324"/>
    </source>
</evidence>
<proteinExistence type="predicted"/>
<feature type="non-terminal residue" evidence="7">
    <location>
        <position position="222"/>
    </location>
</feature>
<dbReference type="STRING" id="6198.A0A074ZBP8"/>
<dbReference type="PROSITE" id="PS00028">
    <property type="entry name" value="ZINC_FINGER_C2H2_1"/>
    <property type="match status" value="1"/>
</dbReference>
<dbReference type="EMBL" id="KL596805">
    <property type="protein sequence ID" value="KER24568.1"/>
    <property type="molecule type" value="Genomic_DNA"/>
</dbReference>
<organism evidence="7 8">
    <name type="scientific">Opisthorchis viverrini</name>
    <name type="common">Southeast Asian liver fluke</name>
    <dbReference type="NCBI Taxonomy" id="6198"/>
    <lineage>
        <taxon>Eukaryota</taxon>
        <taxon>Metazoa</taxon>
        <taxon>Spiralia</taxon>
        <taxon>Lophotrochozoa</taxon>
        <taxon>Platyhelminthes</taxon>
        <taxon>Trematoda</taxon>
        <taxon>Digenea</taxon>
        <taxon>Opisthorchiida</taxon>
        <taxon>Opisthorchiata</taxon>
        <taxon>Opisthorchiidae</taxon>
        <taxon>Opisthorchis</taxon>
    </lineage>
</organism>
<evidence type="ECO:0000256" key="3">
    <source>
        <dbReference type="ARBA" id="ARBA00022833"/>
    </source>
</evidence>
<dbReference type="InterPro" id="IPR036236">
    <property type="entry name" value="Znf_C2H2_sf"/>
</dbReference>
<evidence type="ECO:0000256" key="2">
    <source>
        <dbReference type="ARBA" id="ARBA00022771"/>
    </source>
</evidence>
<keyword evidence="1" id="KW-0479">Metal-binding</keyword>
<dbReference type="KEGG" id="ovi:T265_14393"/>
<evidence type="ECO:0000256" key="4">
    <source>
        <dbReference type="PROSITE-ProRule" id="PRU00042"/>
    </source>
</evidence>
<feature type="compositionally biased region" description="Polar residues" evidence="5">
    <location>
        <begin position="70"/>
        <end position="82"/>
    </location>
</feature>
<reference evidence="7 8" key="1">
    <citation type="submission" date="2013-11" db="EMBL/GenBank/DDBJ databases">
        <title>Opisthorchis viverrini - life in the bile duct.</title>
        <authorList>
            <person name="Young N.D."/>
            <person name="Nagarajan N."/>
            <person name="Lin S.J."/>
            <person name="Korhonen P.K."/>
            <person name="Jex A.R."/>
            <person name="Hall R.S."/>
            <person name="Safavi-Hemami H."/>
            <person name="Kaewkong W."/>
            <person name="Bertrand D."/>
            <person name="Gao S."/>
            <person name="Seet Q."/>
            <person name="Wongkham S."/>
            <person name="Teh B.T."/>
            <person name="Wongkham C."/>
            <person name="Intapan P.M."/>
            <person name="Maleewong W."/>
            <person name="Yang X."/>
            <person name="Hu M."/>
            <person name="Wang Z."/>
            <person name="Hofmann A."/>
            <person name="Sternberg P.W."/>
            <person name="Tan P."/>
            <person name="Wang J."/>
            <person name="Gasser R.B."/>
        </authorList>
    </citation>
    <scope>NUCLEOTIDE SEQUENCE [LARGE SCALE GENOMIC DNA]</scope>
</reference>
<dbReference type="CTD" id="20328559"/>
<feature type="domain" description="C2H2-type" evidence="6">
    <location>
        <begin position="15"/>
        <end position="37"/>
    </location>
</feature>
<feature type="compositionally biased region" description="Basic residues" evidence="5">
    <location>
        <begin position="55"/>
        <end position="66"/>
    </location>
</feature>
<dbReference type="GO" id="GO:0000981">
    <property type="term" value="F:DNA-binding transcription factor activity, RNA polymerase II-specific"/>
    <property type="evidence" value="ECO:0007669"/>
    <property type="project" value="TreeGrafter"/>
</dbReference>
<accession>A0A074ZBP8</accession>
<sequence>MGGKQRIDEILGIICGQRFGRSDELTRHRRKHNMEPPFRCSVCPKSFYRTDHRLAHQRRHQKRLQRKATNDSSAELMSNSSEVPPLQMNMNDMPLLHEFGETKVLNTVSGEVYSDSLSPHCAQTHTTYDESVLYTSDSTVNHSFETVLLPVMELAWLLEEQSCAQHCSALFHSIRGSASRPQGWRRQLGASFYRCCYDPTHQRRDSAIELRQLGLDCLSSRR</sequence>
<dbReference type="GeneID" id="20328559"/>
<feature type="region of interest" description="Disordered" evidence="5">
    <location>
        <begin position="54"/>
        <end position="86"/>
    </location>
</feature>
<dbReference type="GO" id="GO:0000978">
    <property type="term" value="F:RNA polymerase II cis-regulatory region sequence-specific DNA binding"/>
    <property type="evidence" value="ECO:0007669"/>
    <property type="project" value="TreeGrafter"/>
</dbReference>
<feature type="domain" description="C2H2-type" evidence="6">
    <location>
        <begin position="38"/>
        <end position="65"/>
    </location>
</feature>
<dbReference type="InterPro" id="IPR013087">
    <property type="entry name" value="Znf_C2H2_type"/>
</dbReference>
<dbReference type="PANTHER" id="PTHR23235">
    <property type="entry name" value="KRUEPPEL-LIKE TRANSCRIPTION FACTOR"/>
    <property type="match status" value="1"/>
</dbReference>
<dbReference type="RefSeq" id="XP_009171692.1">
    <property type="nucleotide sequence ID" value="XM_009173428.1"/>
</dbReference>
<dbReference type="AlphaFoldDB" id="A0A074ZBP8"/>
<gene>
    <name evidence="7" type="ORF">T265_14393</name>
</gene>
<dbReference type="GO" id="GO:0008270">
    <property type="term" value="F:zinc ion binding"/>
    <property type="evidence" value="ECO:0007669"/>
    <property type="project" value="UniProtKB-KW"/>
</dbReference>